<dbReference type="EMBL" id="BQNB010009587">
    <property type="protein sequence ID" value="GJS65554.1"/>
    <property type="molecule type" value="Genomic_DNA"/>
</dbReference>
<evidence type="ECO:0000313" key="1">
    <source>
        <dbReference type="EMBL" id="GJS65554.1"/>
    </source>
</evidence>
<evidence type="ECO:0000313" key="2">
    <source>
        <dbReference type="Proteomes" id="UP001151760"/>
    </source>
</evidence>
<organism evidence="1 2">
    <name type="scientific">Tanacetum coccineum</name>
    <dbReference type="NCBI Taxonomy" id="301880"/>
    <lineage>
        <taxon>Eukaryota</taxon>
        <taxon>Viridiplantae</taxon>
        <taxon>Streptophyta</taxon>
        <taxon>Embryophyta</taxon>
        <taxon>Tracheophyta</taxon>
        <taxon>Spermatophyta</taxon>
        <taxon>Magnoliopsida</taxon>
        <taxon>eudicotyledons</taxon>
        <taxon>Gunneridae</taxon>
        <taxon>Pentapetalae</taxon>
        <taxon>asterids</taxon>
        <taxon>campanulids</taxon>
        <taxon>Asterales</taxon>
        <taxon>Asteraceae</taxon>
        <taxon>Asteroideae</taxon>
        <taxon>Anthemideae</taxon>
        <taxon>Anthemidinae</taxon>
        <taxon>Tanacetum</taxon>
    </lineage>
</organism>
<reference evidence="1" key="1">
    <citation type="journal article" date="2022" name="Int. J. Mol. Sci.">
        <title>Draft Genome of Tanacetum Coccineum: Genomic Comparison of Closely Related Tanacetum-Family Plants.</title>
        <authorList>
            <person name="Yamashiro T."/>
            <person name="Shiraishi A."/>
            <person name="Nakayama K."/>
            <person name="Satake H."/>
        </authorList>
    </citation>
    <scope>NUCLEOTIDE SEQUENCE</scope>
</reference>
<gene>
    <name evidence="1" type="ORF">Tco_0680118</name>
</gene>
<keyword evidence="2" id="KW-1185">Reference proteome</keyword>
<reference evidence="1" key="2">
    <citation type="submission" date="2022-01" db="EMBL/GenBank/DDBJ databases">
        <authorList>
            <person name="Yamashiro T."/>
            <person name="Shiraishi A."/>
            <person name="Satake H."/>
            <person name="Nakayama K."/>
        </authorList>
    </citation>
    <scope>NUCLEOTIDE SEQUENCE</scope>
</reference>
<proteinExistence type="predicted"/>
<name>A0ABQ4XJN4_9ASTR</name>
<dbReference type="Proteomes" id="UP001151760">
    <property type="component" value="Unassembled WGS sequence"/>
</dbReference>
<sequence length="120" mass="13516">MLAPRSAKALQEKVLLKLHGIRKLLGSLSFGGTLFWIIAELSSLKKALLIAVVDRLWNYALLDLVECYLEEIHKFDHSIAFPSLRRKASVRDSCPVEKKLGLLRGVCTKRDLGKESANER</sequence>
<protein>
    <submittedName>
        <fullName evidence="1">Uncharacterized protein</fullName>
    </submittedName>
</protein>
<comment type="caution">
    <text evidence="1">The sequence shown here is derived from an EMBL/GenBank/DDBJ whole genome shotgun (WGS) entry which is preliminary data.</text>
</comment>
<accession>A0ABQ4XJN4</accession>